<evidence type="ECO:0000256" key="4">
    <source>
        <dbReference type="ARBA" id="ARBA00022833"/>
    </source>
</evidence>
<evidence type="ECO:0000256" key="5">
    <source>
        <dbReference type="ARBA" id="ARBA00023136"/>
    </source>
</evidence>
<feature type="region of interest" description="Disordered" evidence="6">
    <location>
        <begin position="1"/>
        <end position="56"/>
    </location>
</feature>
<evidence type="ECO:0000259" key="8">
    <source>
        <dbReference type="PROSITE" id="PS51837"/>
    </source>
</evidence>
<dbReference type="PROSITE" id="PS51837">
    <property type="entry name" value="LITAF"/>
    <property type="match status" value="1"/>
</dbReference>
<keyword evidence="4" id="KW-0862">Zinc</keyword>
<comment type="caution">
    <text evidence="9">The sequence shown here is derived from an EMBL/GenBank/DDBJ whole genome shotgun (WGS) entry which is preliminary data.</text>
</comment>
<keyword evidence="10" id="KW-1185">Reference proteome</keyword>
<dbReference type="SMART" id="SM00714">
    <property type="entry name" value="LITAF"/>
    <property type="match status" value="1"/>
</dbReference>
<name>A0ABR1HYS5_9HYPO</name>
<dbReference type="PANTHER" id="PTHR23292:SF6">
    <property type="entry name" value="FI16602P1-RELATED"/>
    <property type="match status" value="1"/>
</dbReference>
<sequence length="152" mass="16028">MEKPTPPTQGTQPVELGPSGTQPPPKYEQGPFTPVSGPPASPPNLPRDIHDEPAHGIVPQNNLTCAPIQMLQSQSAPVLCPSCGMRNMTVVTSEAGGFLHGIAALVCLVSCLGCIPYCIHSLKDVHHKCGNCGIPLATFHRSGRTEVLAYSK</sequence>
<evidence type="ECO:0000256" key="3">
    <source>
        <dbReference type="ARBA" id="ARBA00022723"/>
    </source>
</evidence>
<dbReference type="Pfam" id="PF10601">
    <property type="entry name" value="zf-LITAF-like"/>
    <property type="match status" value="1"/>
</dbReference>
<keyword evidence="5 7" id="KW-0472">Membrane</keyword>
<gene>
    <name evidence="9" type="ORF">QQZ08_007296</name>
</gene>
<keyword evidence="7" id="KW-1133">Transmembrane helix</keyword>
<evidence type="ECO:0000256" key="2">
    <source>
        <dbReference type="ARBA" id="ARBA00005975"/>
    </source>
</evidence>
<evidence type="ECO:0000313" key="9">
    <source>
        <dbReference type="EMBL" id="KAK7426266.1"/>
    </source>
</evidence>
<comment type="similarity">
    <text evidence="2">Belongs to the CDIP1/LITAF family.</text>
</comment>
<dbReference type="Proteomes" id="UP001498421">
    <property type="component" value="Unassembled WGS sequence"/>
</dbReference>
<proteinExistence type="inferred from homology"/>
<feature type="compositionally biased region" description="Pro residues" evidence="6">
    <location>
        <begin position="36"/>
        <end position="45"/>
    </location>
</feature>
<dbReference type="PANTHER" id="PTHR23292">
    <property type="entry name" value="LIPOPOLYSACCHARIDE-INDUCED TUMOR NECROSIS FACTOR-ALPHA FACTOR"/>
    <property type="match status" value="1"/>
</dbReference>
<dbReference type="InterPro" id="IPR037519">
    <property type="entry name" value="LITAF_fam"/>
</dbReference>
<accession>A0ABR1HYS5</accession>
<dbReference type="EMBL" id="JAZAVK010000069">
    <property type="protein sequence ID" value="KAK7426266.1"/>
    <property type="molecule type" value="Genomic_DNA"/>
</dbReference>
<keyword evidence="7" id="KW-0812">Transmembrane</keyword>
<dbReference type="InterPro" id="IPR006629">
    <property type="entry name" value="LITAF"/>
</dbReference>
<reference evidence="9 10" key="1">
    <citation type="journal article" date="2025" name="Microbiol. Resour. Announc.">
        <title>Draft genome sequences for Neonectria magnoliae and Neonectria punicea, canker pathogens of Liriodendron tulipifera and Acer saccharum in West Virginia.</title>
        <authorList>
            <person name="Petronek H.M."/>
            <person name="Kasson M.T."/>
            <person name="Metheny A.M."/>
            <person name="Stauder C.M."/>
            <person name="Lovett B."/>
            <person name="Lynch S.C."/>
            <person name="Garnas J.R."/>
            <person name="Kasson L.R."/>
            <person name="Stajich J.E."/>
        </authorList>
    </citation>
    <scope>NUCLEOTIDE SEQUENCE [LARGE SCALE GENOMIC DNA]</scope>
    <source>
        <strain evidence="9 10">NRRL 64651</strain>
    </source>
</reference>
<feature type="domain" description="LITAF" evidence="8">
    <location>
        <begin position="60"/>
        <end position="141"/>
    </location>
</feature>
<evidence type="ECO:0000256" key="1">
    <source>
        <dbReference type="ARBA" id="ARBA00004170"/>
    </source>
</evidence>
<feature type="transmembrane region" description="Helical" evidence="7">
    <location>
        <begin position="98"/>
        <end position="119"/>
    </location>
</feature>
<evidence type="ECO:0000256" key="6">
    <source>
        <dbReference type="SAM" id="MobiDB-lite"/>
    </source>
</evidence>
<comment type="subcellular location">
    <subcellularLocation>
        <location evidence="1">Membrane</location>
        <topology evidence="1">Peripheral membrane protein</topology>
    </subcellularLocation>
</comment>
<evidence type="ECO:0000313" key="10">
    <source>
        <dbReference type="Proteomes" id="UP001498421"/>
    </source>
</evidence>
<organism evidence="9 10">
    <name type="scientific">Neonectria magnoliae</name>
    <dbReference type="NCBI Taxonomy" id="2732573"/>
    <lineage>
        <taxon>Eukaryota</taxon>
        <taxon>Fungi</taxon>
        <taxon>Dikarya</taxon>
        <taxon>Ascomycota</taxon>
        <taxon>Pezizomycotina</taxon>
        <taxon>Sordariomycetes</taxon>
        <taxon>Hypocreomycetidae</taxon>
        <taxon>Hypocreales</taxon>
        <taxon>Nectriaceae</taxon>
        <taxon>Neonectria</taxon>
    </lineage>
</organism>
<keyword evidence="3" id="KW-0479">Metal-binding</keyword>
<protein>
    <recommendedName>
        <fullName evidence="8">LITAF domain-containing protein</fullName>
    </recommendedName>
</protein>
<evidence type="ECO:0000256" key="7">
    <source>
        <dbReference type="SAM" id="Phobius"/>
    </source>
</evidence>